<dbReference type="EMBL" id="BKCJ010007286">
    <property type="protein sequence ID" value="GEU76472.1"/>
    <property type="molecule type" value="Genomic_DNA"/>
</dbReference>
<feature type="coiled-coil region" evidence="1">
    <location>
        <begin position="790"/>
        <end position="817"/>
    </location>
</feature>
<feature type="compositionally biased region" description="Low complexity" evidence="2">
    <location>
        <begin position="615"/>
        <end position="625"/>
    </location>
</feature>
<sequence length="1131" mass="129930">MRGKRREEKIRSLKTRSKYVSDQEFRERNKKTYNNDKSLSEVQLEHEKEDEFVVVVVKTLEGKGGESFWEGGDDFRVDVLCFHTCLTDILGILEKLEWWFEQDIDKEEKRFEGDEDGGEDVRMGTTFPMACNFTVESCSKLRESHENFLKSLTAMAYSSSSLPEVEHSSSLDSFLAFKAIDFLSTYALTILKSFLMIILSQLSSLLRHLWIVTVNLIFGFDQGIDAFDGLDGTKRGYQELCLAMYLQQFWKTVIKMPDTEDTIIFKLDSQEIVYIVDMFQDTLNLLVETLEKVFVAPVNIEIIKSFMNMVDYQGMVDKVNAFNTKNLAQPWKTMFKDYHSIKDDISLVSVYTTRNVLVRGMLILDKILTKEICATDDYKEYEMVFVNVVILINQSQPIVSTQGTHRQKQVSKGAKDEQSYDDADDSMIDEKEGNEMGSLEIRTEKMQTPIPTTPRSPRINLSSDNNIVQELTNTVSLLTPTTSKAPHMQIHISSKYSHLPDDLIENNLKPSIGETIIEDHDAFQSENNVIQVHPTTNTSIDTTSSADLQKKLYLNMKISLQDRDNDIALWEVLKRKFEKSSTSNTSCRDDAFHSQHHDDHQDDDAPPEEEKSVKSQKTSKSSKSEAIIDEDKVIPEDETPELIIKFQNVDKRVSTIFDRARMEATLNDMLRIDSYQVKVNLTAPTLTFPDIEAHESYLIIDKPTMGLIYLNNKDEKQVMYLVEIVKFYDATLEKVSKEVKLKIFQSEPSKKPPLLDSLLMMKSQWSHSTLEWLRFGTIVKQTHDLDTISYNKLFDILKQYQKEVNEIRAERITMNANPLALVATAQQYPYSYYEALKSHKSYASSSSKKSSSTRSHVPTRHKGKEIAKLLTPSSESASEEDSDLEQAQRDKDMQKNLALIAKYFKKIYKPTINNLRTSLDTKNKNMDTSPSQVMQQTRIQSFNCKEFGHFAKECRKPKRVKDYTYHKVKMLLCKQVEKGVPLQAEQVDWLEDTDEEIDEKELEAHYSHREKIKEVPTADLVADTEPLEKVQYNAEYNVIANEGQNLEQPKSINNTCVVERVDSNVSPDSLDMCDNDNQADQNDKACDDKHVALANLVANLKLDIDENKDSKGTKESKRITNSRIKRVKIYS</sequence>
<evidence type="ECO:0008006" key="4">
    <source>
        <dbReference type="Google" id="ProtNLM"/>
    </source>
</evidence>
<dbReference type="SUPFAM" id="SSF57756">
    <property type="entry name" value="Retrovirus zinc finger-like domains"/>
    <property type="match status" value="1"/>
</dbReference>
<feature type="region of interest" description="Disordered" evidence="2">
    <location>
        <begin position="582"/>
        <end position="632"/>
    </location>
</feature>
<reference evidence="3" key="1">
    <citation type="journal article" date="2019" name="Sci. Rep.">
        <title>Draft genome of Tanacetum cinerariifolium, the natural source of mosquito coil.</title>
        <authorList>
            <person name="Yamashiro T."/>
            <person name="Shiraishi A."/>
            <person name="Satake H."/>
            <person name="Nakayama K."/>
        </authorList>
    </citation>
    <scope>NUCLEOTIDE SEQUENCE</scope>
</reference>
<evidence type="ECO:0000256" key="1">
    <source>
        <dbReference type="SAM" id="Coils"/>
    </source>
</evidence>
<dbReference type="Gene3D" id="4.10.60.10">
    <property type="entry name" value="Zinc finger, CCHC-type"/>
    <property type="match status" value="1"/>
</dbReference>
<keyword evidence="1" id="KW-0175">Coiled coil</keyword>
<protein>
    <recommendedName>
        <fullName evidence="4">CCHC-type domain-containing protein</fullName>
    </recommendedName>
</protein>
<feature type="region of interest" description="Disordered" evidence="2">
    <location>
        <begin position="843"/>
        <end position="889"/>
    </location>
</feature>
<evidence type="ECO:0000256" key="2">
    <source>
        <dbReference type="SAM" id="MobiDB-lite"/>
    </source>
</evidence>
<feature type="compositionally biased region" description="Low complexity" evidence="2">
    <location>
        <begin position="843"/>
        <end position="855"/>
    </location>
</feature>
<accession>A0A6L2MUP5</accession>
<dbReference type="GO" id="GO:0008270">
    <property type="term" value="F:zinc ion binding"/>
    <property type="evidence" value="ECO:0007669"/>
    <property type="project" value="InterPro"/>
</dbReference>
<proteinExistence type="predicted"/>
<feature type="compositionally biased region" description="Basic and acidic residues" evidence="2">
    <location>
        <begin position="587"/>
        <end position="600"/>
    </location>
</feature>
<feature type="region of interest" description="Disordered" evidence="2">
    <location>
        <begin position="401"/>
        <end position="429"/>
    </location>
</feature>
<dbReference type="InterPro" id="IPR036875">
    <property type="entry name" value="Znf_CCHC_sf"/>
</dbReference>
<organism evidence="3">
    <name type="scientific">Tanacetum cinerariifolium</name>
    <name type="common">Dalmatian daisy</name>
    <name type="synonym">Chrysanthemum cinerariifolium</name>
    <dbReference type="NCBI Taxonomy" id="118510"/>
    <lineage>
        <taxon>Eukaryota</taxon>
        <taxon>Viridiplantae</taxon>
        <taxon>Streptophyta</taxon>
        <taxon>Embryophyta</taxon>
        <taxon>Tracheophyta</taxon>
        <taxon>Spermatophyta</taxon>
        <taxon>Magnoliopsida</taxon>
        <taxon>eudicotyledons</taxon>
        <taxon>Gunneridae</taxon>
        <taxon>Pentapetalae</taxon>
        <taxon>asterids</taxon>
        <taxon>campanulids</taxon>
        <taxon>Asterales</taxon>
        <taxon>Asteraceae</taxon>
        <taxon>Asteroideae</taxon>
        <taxon>Anthemideae</taxon>
        <taxon>Anthemidinae</taxon>
        <taxon>Tanacetum</taxon>
    </lineage>
</organism>
<name>A0A6L2MUP5_TANCI</name>
<evidence type="ECO:0000313" key="3">
    <source>
        <dbReference type="EMBL" id="GEU76472.1"/>
    </source>
</evidence>
<dbReference type="AlphaFoldDB" id="A0A6L2MUP5"/>
<comment type="caution">
    <text evidence="3">The sequence shown here is derived from an EMBL/GenBank/DDBJ whole genome shotgun (WGS) entry which is preliminary data.</text>
</comment>
<dbReference type="GO" id="GO:0003676">
    <property type="term" value="F:nucleic acid binding"/>
    <property type="evidence" value="ECO:0007669"/>
    <property type="project" value="InterPro"/>
</dbReference>
<gene>
    <name evidence="3" type="ORF">Tci_048450</name>
</gene>